<evidence type="ECO:0000313" key="4">
    <source>
        <dbReference type="Proteomes" id="UP000006250"/>
    </source>
</evidence>
<gene>
    <name evidence="3" type="ORF">DesfrDRAFT_1886</name>
</gene>
<protein>
    <submittedName>
        <fullName evidence="3">UspA domain protein</fullName>
    </submittedName>
</protein>
<keyword evidence="4" id="KW-1185">Reference proteome</keyword>
<dbReference type="Gene3D" id="3.40.50.12370">
    <property type="match status" value="1"/>
</dbReference>
<dbReference type="Gene3D" id="3.40.50.620">
    <property type="entry name" value="HUPs"/>
    <property type="match status" value="1"/>
</dbReference>
<organism evidence="3 4">
    <name type="scientific">Solidesulfovibrio fructosivorans JJ]</name>
    <dbReference type="NCBI Taxonomy" id="596151"/>
    <lineage>
        <taxon>Bacteria</taxon>
        <taxon>Pseudomonadati</taxon>
        <taxon>Thermodesulfobacteriota</taxon>
        <taxon>Desulfovibrionia</taxon>
        <taxon>Desulfovibrionales</taxon>
        <taxon>Desulfovibrionaceae</taxon>
        <taxon>Solidesulfovibrio</taxon>
    </lineage>
</organism>
<dbReference type="InterPro" id="IPR014729">
    <property type="entry name" value="Rossmann-like_a/b/a_fold"/>
</dbReference>
<dbReference type="Proteomes" id="UP000006250">
    <property type="component" value="Unassembled WGS sequence"/>
</dbReference>
<comment type="similarity">
    <text evidence="1">Belongs to the universal stress protein A family.</text>
</comment>
<dbReference type="PANTHER" id="PTHR46268:SF6">
    <property type="entry name" value="UNIVERSAL STRESS PROTEIN UP12"/>
    <property type="match status" value="1"/>
</dbReference>
<dbReference type="STRING" id="596151.DesfrDRAFT_1886"/>
<dbReference type="PANTHER" id="PTHR46268">
    <property type="entry name" value="STRESS RESPONSE PROTEIN NHAX"/>
    <property type="match status" value="1"/>
</dbReference>
<evidence type="ECO:0000259" key="2">
    <source>
        <dbReference type="Pfam" id="PF00582"/>
    </source>
</evidence>
<feature type="domain" description="UspA" evidence="2">
    <location>
        <begin position="1"/>
        <end position="141"/>
    </location>
</feature>
<evidence type="ECO:0000313" key="3">
    <source>
        <dbReference type="EMBL" id="EFL51447.1"/>
    </source>
</evidence>
<feature type="domain" description="UspA" evidence="2">
    <location>
        <begin position="152"/>
        <end position="282"/>
    </location>
</feature>
<comment type="caution">
    <text evidence="3">The sequence shown here is derived from an EMBL/GenBank/DDBJ whole genome shotgun (WGS) entry which is preliminary data.</text>
</comment>
<dbReference type="AlphaFoldDB" id="E1JW87"/>
<evidence type="ECO:0000256" key="1">
    <source>
        <dbReference type="ARBA" id="ARBA00008791"/>
    </source>
</evidence>
<dbReference type="EMBL" id="AECZ01000010">
    <property type="protein sequence ID" value="EFL51447.1"/>
    <property type="molecule type" value="Genomic_DNA"/>
</dbReference>
<dbReference type="OrthoDB" id="5512840at2"/>
<dbReference type="SUPFAM" id="SSF52402">
    <property type="entry name" value="Adenine nucleotide alpha hydrolases-like"/>
    <property type="match status" value="2"/>
</dbReference>
<proteinExistence type="inferred from homology"/>
<reference evidence="3 4" key="1">
    <citation type="submission" date="2010-08" db="EMBL/GenBank/DDBJ databases">
        <title>The draft genome of Desulfovibrio fructosovorans JJ.</title>
        <authorList>
            <consortium name="US DOE Joint Genome Institute (JGI-PGF)"/>
            <person name="Lucas S."/>
            <person name="Copeland A."/>
            <person name="Lapidus A."/>
            <person name="Cheng J.-F."/>
            <person name="Bruce D."/>
            <person name="Goodwin L."/>
            <person name="Pitluck S."/>
            <person name="Land M.L."/>
            <person name="Hauser L."/>
            <person name="Chang Y.-J."/>
            <person name="Jeffries C."/>
            <person name="Wall J.D."/>
            <person name="Stahl D.A."/>
            <person name="Arkin A.P."/>
            <person name="Dehal P."/>
            <person name="Stolyar S.M."/>
            <person name="Hazen T.C."/>
            <person name="Woyke T.J."/>
        </authorList>
    </citation>
    <scope>NUCLEOTIDE SEQUENCE [LARGE SCALE GENOMIC DNA]</scope>
    <source>
        <strain evidence="3 4">JJ</strain>
    </source>
</reference>
<dbReference type="eggNOG" id="COG0589">
    <property type="taxonomic scope" value="Bacteria"/>
</dbReference>
<name>E1JW87_SOLFR</name>
<dbReference type="CDD" id="cd00293">
    <property type="entry name" value="USP-like"/>
    <property type="match status" value="2"/>
</dbReference>
<sequence length="307" mass="33662">MFKDIVLAVTPSAICENAAEKAFSFAKLFDAKLYLAHVCGLEQGWGEIEYLESSGATARIKENIEAYYKDRIAGVPHCEIIVRAGIPHNEVLRLARQKNADLIIMGPHTKEYTEKRSRMWGMAGSTLERVSQRASCPVMIVTNQAPAAQRFGHLIAATDFSDQAECAVSYAGQMARHYRASLTVFHVLDKGDLDTAALQAAQADTVARLREIYEPRLAGIANHDFQCLVGDPAMEILGMSQRTETDLIIMAHHSKEKDPEQAFLGSTVTKVALNAACPTMSVNKHFDLRCGLMYDQTGQAVSAEATA</sequence>
<dbReference type="Pfam" id="PF00582">
    <property type="entry name" value="Usp"/>
    <property type="match status" value="2"/>
</dbReference>
<dbReference type="InterPro" id="IPR006016">
    <property type="entry name" value="UspA"/>
</dbReference>
<dbReference type="RefSeq" id="WP_005993269.1">
    <property type="nucleotide sequence ID" value="NZ_AECZ01000010.1"/>
</dbReference>
<accession>E1JW87</accession>